<comment type="caution">
    <text evidence="1">The sequence shown here is derived from an EMBL/GenBank/DDBJ whole genome shotgun (WGS) entry which is preliminary data.</text>
</comment>
<evidence type="ECO:0000313" key="2">
    <source>
        <dbReference type="Proteomes" id="UP000037891"/>
    </source>
</evidence>
<dbReference type="PATRIC" id="fig|81035.3.peg.4590"/>
<protein>
    <submittedName>
        <fullName evidence="1">Uncharacterized protein</fullName>
    </submittedName>
</protein>
<organism evidence="1 2">
    <name type="scientific">Pseudomonas syringae pv. cilantro</name>
    <dbReference type="NCBI Taxonomy" id="81035"/>
    <lineage>
        <taxon>Bacteria</taxon>
        <taxon>Pseudomonadati</taxon>
        <taxon>Pseudomonadota</taxon>
        <taxon>Gammaproteobacteria</taxon>
        <taxon>Pseudomonadales</taxon>
        <taxon>Pseudomonadaceae</taxon>
        <taxon>Pseudomonas</taxon>
        <taxon>Pseudomonas syringae</taxon>
    </lineage>
</organism>
<accession>A0A0N0X8P8</accession>
<dbReference type="EMBL" id="LGLN01000098">
    <property type="protein sequence ID" value="KPC23939.1"/>
    <property type="molecule type" value="Genomic_DNA"/>
</dbReference>
<dbReference type="Proteomes" id="UP000037891">
    <property type="component" value="Unassembled WGS sequence"/>
</dbReference>
<evidence type="ECO:0000313" key="1">
    <source>
        <dbReference type="EMBL" id="KPC23939.1"/>
    </source>
</evidence>
<name>A0A0N0X8P8_PSESX</name>
<dbReference type="AlphaFoldDB" id="A0A0N0X8P8"/>
<dbReference type="RefSeq" id="WP_054088155.1">
    <property type="nucleotide sequence ID" value="NZ_LGLN01000098.1"/>
</dbReference>
<reference evidence="1 2" key="1">
    <citation type="submission" date="2015-07" db="EMBL/GenBank/DDBJ databases">
        <authorList>
            <person name="Noorani M."/>
        </authorList>
    </citation>
    <scope>NUCLEOTIDE SEQUENCE [LARGE SCALE GENOMIC DNA]</scope>
    <source>
        <strain evidence="1 2">0788_9</strain>
    </source>
</reference>
<sequence length="106" mass="12220">MPFVFTPSPHFVSAGHEASHALDTDAETAMDVARLREFYPELTGWGDWALHEAWGSFSQQVYMMHWQTITEREVNFLNFCCWEQTRGEFPWGGDSSDLAQASEWKS</sequence>
<gene>
    <name evidence="1" type="ORF">ABJ99_4291</name>
</gene>
<proteinExistence type="predicted"/>
<reference evidence="1 2" key="2">
    <citation type="submission" date="2015-10" db="EMBL/GenBank/DDBJ databases">
        <title>Comparative genomics and high-throughput reverse genetic screens identify a new phytobacterial MAMP and an Arabidopsis receptor required for immune elicitation.</title>
        <authorList>
            <person name="Mott G.A."/>
            <person name="Thakur S."/>
            <person name="Wang P.W."/>
            <person name="Desveaux D."/>
            <person name="Guttman D.S."/>
        </authorList>
    </citation>
    <scope>NUCLEOTIDE SEQUENCE [LARGE SCALE GENOMIC DNA]</scope>
    <source>
        <strain evidence="1 2">0788_9</strain>
    </source>
</reference>